<sequence>MYNLLDHDMVSHCSWKNDEEIIVFANMKKIGVGYYLLKDKSHKFKHLWPGLVQDGHPSYSPNLSLVVTDSYPNRIRMSNVYCMTENDNPLIVAKVFMPFKYDNETRCDLHPRWSHSGKYICVDSVIKRRRALCYLEIDNEDSTNK</sequence>
<comment type="caution">
    <text evidence="1">The sequence shown here is derived from an EMBL/GenBank/DDBJ whole genome shotgun (WGS) entry which is preliminary data.</text>
</comment>
<dbReference type="SUPFAM" id="SSF82171">
    <property type="entry name" value="DPP6 N-terminal domain-like"/>
    <property type="match status" value="1"/>
</dbReference>
<evidence type="ECO:0000313" key="1">
    <source>
        <dbReference type="EMBL" id="MPN41941.1"/>
    </source>
</evidence>
<dbReference type="EMBL" id="VSSQ01099312">
    <property type="protein sequence ID" value="MPN41941.1"/>
    <property type="molecule type" value="Genomic_DNA"/>
</dbReference>
<gene>
    <name evidence="1" type="ORF">SDC9_189496</name>
</gene>
<reference evidence="1" key="1">
    <citation type="submission" date="2019-08" db="EMBL/GenBank/DDBJ databases">
        <authorList>
            <person name="Kucharzyk K."/>
            <person name="Murdoch R.W."/>
            <person name="Higgins S."/>
            <person name="Loffler F."/>
        </authorList>
    </citation>
    <scope>NUCLEOTIDE SEQUENCE</scope>
</reference>
<accession>A0A645HSC0</accession>
<proteinExistence type="predicted"/>
<protein>
    <submittedName>
        <fullName evidence="1">Uncharacterized protein</fullName>
    </submittedName>
</protein>
<organism evidence="1">
    <name type="scientific">bioreactor metagenome</name>
    <dbReference type="NCBI Taxonomy" id="1076179"/>
    <lineage>
        <taxon>unclassified sequences</taxon>
        <taxon>metagenomes</taxon>
        <taxon>ecological metagenomes</taxon>
    </lineage>
</organism>
<name>A0A645HSC0_9ZZZZ</name>
<dbReference type="AlphaFoldDB" id="A0A645HSC0"/>